<sequence>MLTFSWFYSLMLLFMTLMIFVKFNKHILLILMSLEFFVVMMFYVWFMYFSMMDVNQFMSLYYLIFSVNESVLGLTIMIIIMRSEGSDYLSSLSVLKW</sequence>
<keyword evidence="12" id="KW-0496">Mitochondrion</keyword>
<organism evidence="12">
    <name type="scientific">Cephus pygmeus</name>
    <dbReference type="NCBI Taxonomy" id="222802"/>
    <lineage>
        <taxon>Eukaryota</taxon>
        <taxon>Metazoa</taxon>
        <taxon>Ecdysozoa</taxon>
        <taxon>Arthropoda</taxon>
        <taxon>Hexapoda</taxon>
        <taxon>Insecta</taxon>
        <taxon>Pterygota</taxon>
        <taxon>Neoptera</taxon>
        <taxon>Endopterygota</taxon>
        <taxon>Hymenoptera</taxon>
        <taxon>Cephoidea</taxon>
        <taxon>Cephidae</taxon>
        <taxon>Cephus</taxon>
    </lineage>
</organism>
<evidence type="ECO:0000256" key="8">
    <source>
        <dbReference type="ARBA" id="ARBA00023136"/>
    </source>
</evidence>
<evidence type="ECO:0000256" key="6">
    <source>
        <dbReference type="ARBA" id="ARBA00022989"/>
    </source>
</evidence>
<evidence type="ECO:0000256" key="10">
    <source>
        <dbReference type="ARBA" id="ARBA00049551"/>
    </source>
</evidence>
<keyword evidence="4 11" id="KW-0812">Transmembrane</keyword>
<feature type="transmembrane region" description="Helical" evidence="11">
    <location>
        <begin position="28"/>
        <end position="48"/>
    </location>
</feature>
<keyword evidence="6 11" id="KW-1133">Transmembrane helix</keyword>
<feature type="transmembrane region" description="Helical" evidence="11">
    <location>
        <begin position="6"/>
        <end position="21"/>
    </location>
</feature>
<geneLocation type="mitochondrion" evidence="12"/>
<comment type="subcellular location">
    <subcellularLocation>
        <location evidence="1">Membrane</location>
        <topology evidence="1">Multi-pass membrane protein</topology>
    </subcellularLocation>
</comment>
<dbReference type="Gene3D" id="1.10.287.3510">
    <property type="match status" value="1"/>
</dbReference>
<evidence type="ECO:0000256" key="5">
    <source>
        <dbReference type="ARBA" id="ARBA00022967"/>
    </source>
</evidence>
<evidence type="ECO:0000256" key="9">
    <source>
        <dbReference type="ARBA" id="ARBA00031586"/>
    </source>
</evidence>
<evidence type="ECO:0000256" key="3">
    <source>
        <dbReference type="ARBA" id="ARBA00016612"/>
    </source>
</evidence>
<name>A0A0B5EFG8_9HYME</name>
<gene>
    <name evidence="12" type="primary">ND4L</name>
</gene>
<dbReference type="InterPro" id="IPR039428">
    <property type="entry name" value="NUOK/Mnh_C1-like"/>
</dbReference>
<dbReference type="Pfam" id="PF00420">
    <property type="entry name" value="Oxidored_q2"/>
    <property type="match status" value="1"/>
</dbReference>
<evidence type="ECO:0000256" key="4">
    <source>
        <dbReference type="ARBA" id="ARBA00022692"/>
    </source>
</evidence>
<evidence type="ECO:0000313" key="12">
    <source>
        <dbReference type="EMBL" id="AJE61795.1"/>
    </source>
</evidence>
<dbReference type="EMBL" id="KM377623">
    <property type="protein sequence ID" value="AJE61795.1"/>
    <property type="molecule type" value="Genomic_DNA"/>
</dbReference>
<dbReference type="GO" id="GO:0016020">
    <property type="term" value="C:membrane"/>
    <property type="evidence" value="ECO:0007669"/>
    <property type="project" value="UniProtKB-SubCell"/>
</dbReference>
<evidence type="ECO:0000256" key="11">
    <source>
        <dbReference type="SAM" id="Phobius"/>
    </source>
</evidence>
<accession>A0A0B5EFG8</accession>
<proteinExistence type="inferred from homology"/>
<keyword evidence="8 11" id="KW-0472">Membrane</keyword>
<protein>
    <recommendedName>
        <fullName evidence="3">NADH-ubiquinone oxidoreductase chain 4L</fullName>
    </recommendedName>
    <alternativeName>
        <fullName evidence="9">NADH dehydrogenase subunit 4L</fullName>
    </alternativeName>
</protein>
<feature type="transmembrane region" description="Helical" evidence="11">
    <location>
        <begin position="60"/>
        <end position="81"/>
    </location>
</feature>
<evidence type="ECO:0000256" key="2">
    <source>
        <dbReference type="ARBA" id="ARBA00010519"/>
    </source>
</evidence>
<keyword evidence="7" id="KW-0520">NAD</keyword>
<comment type="catalytic activity">
    <reaction evidence="10">
        <text>a ubiquinone + NADH + 5 H(+)(in) = a ubiquinol + NAD(+) + 4 H(+)(out)</text>
        <dbReference type="Rhea" id="RHEA:29091"/>
        <dbReference type="Rhea" id="RHEA-COMP:9565"/>
        <dbReference type="Rhea" id="RHEA-COMP:9566"/>
        <dbReference type="ChEBI" id="CHEBI:15378"/>
        <dbReference type="ChEBI" id="CHEBI:16389"/>
        <dbReference type="ChEBI" id="CHEBI:17976"/>
        <dbReference type="ChEBI" id="CHEBI:57540"/>
        <dbReference type="ChEBI" id="CHEBI:57945"/>
        <dbReference type="EC" id="7.1.1.2"/>
    </reaction>
</comment>
<evidence type="ECO:0000256" key="1">
    <source>
        <dbReference type="ARBA" id="ARBA00004141"/>
    </source>
</evidence>
<reference evidence="12" key="1">
    <citation type="journal article" date="2015" name="Gene">
        <title>Two nearly complete mitogenomes of wheat stem borers, Cephus pygmeus (L.) and Cephus sareptanus Dovnar-Zapolskij (Hymenoptera: Cephidae): An unusual elongation of rrnS gene.</title>
        <authorList>
            <person name="Korkmaz E.M."/>
            <person name="Dogan O."/>
            <person name="Budak M."/>
            <person name="Basibuyuk H.H."/>
        </authorList>
    </citation>
    <scope>NUCLEOTIDE SEQUENCE</scope>
</reference>
<dbReference type="GO" id="GO:0008137">
    <property type="term" value="F:NADH dehydrogenase (ubiquinone) activity"/>
    <property type="evidence" value="ECO:0007669"/>
    <property type="project" value="UniProtKB-EC"/>
</dbReference>
<dbReference type="AlphaFoldDB" id="A0A0B5EFG8"/>
<comment type="similarity">
    <text evidence="2">Belongs to the complex I subunit 4L family.</text>
</comment>
<keyword evidence="5" id="KW-1278">Translocase</keyword>
<evidence type="ECO:0000256" key="7">
    <source>
        <dbReference type="ARBA" id="ARBA00023027"/>
    </source>
</evidence>